<dbReference type="PRINTS" id="PR00792">
    <property type="entry name" value="PEPSIN"/>
</dbReference>
<feature type="active site" evidence="6">
    <location>
        <position position="109"/>
    </location>
</feature>
<dbReference type="VEuPathDB" id="FungiDB:TRICI_002017"/>
<dbReference type="PANTHER" id="PTHR47966:SF65">
    <property type="entry name" value="ASPARTIC-TYPE ENDOPEPTIDASE"/>
    <property type="match status" value="1"/>
</dbReference>
<evidence type="ECO:0000259" key="9">
    <source>
        <dbReference type="PROSITE" id="PS51767"/>
    </source>
</evidence>
<evidence type="ECO:0000313" key="10">
    <source>
        <dbReference type="EMBL" id="KAA8915807.1"/>
    </source>
</evidence>
<protein>
    <recommendedName>
        <fullName evidence="9">Peptidase A1 domain-containing protein</fullName>
    </recommendedName>
</protein>
<keyword evidence="3 8" id="KW-0732">Signal</keyword>
<feature type="domain" description="Peptidase A1" evidence="9">
    <location>
        <begin position="91"/>
        <end position="394"/>
    </location>
</feature>
<dbReference type="PANTHER" id="PTHR47966">
    <property type="entry name" value="BETA-SITE APP-CLEAVING ENZYME, ISOFORM A-RELATED"/>
    <property type="match status" value="1"/>
</dbReference>
<keyword evidence="11" id="KW-1185">Reference proteome</keyword>
<reference evidence="10" key="1">
    <citation type="journal article" date="2019" name="G3 (Bethesda)">
        <title>Genome Assemblies of Two Rare Opportunistic Yeast Pathogens: Diutina rugosa (syn. Candida rugosa) and Trichomonascus ciferrii (syn. Candida ciferrii).</title>
        <authorList>
            <person name="Mixao V."/>
            <person name="Saus E."/>
            <person name="Hansen A.P."/>
            <person name="Lass-Florl C."/>
            <person name="Gabaldon T."/>
        </authorList>
    </citation>
    <scope>NUCLEOTIDE SEQUENCE</scope>
    <source>
        <strain evidence="10">CBS 4856</strain>
    </source>
</reference>
<dbReference type="PROSITE" id="PS00141">
    <property type="entry name" value="ASP_PROTEASE"/>
    <property type="match status" value="2"/>
</dbReference>
<feature type="active site" evidence="6">
    <location>
        <position position="281"/>
    </location>
</feature>
<evidence type="ECO:0000256" key="6">
    <source>
        <dbReference type="PIRSR" id="PIRSR601461-1"/>
    </source>
</evidence>
<dbReference type="GO" id="GO:0004190">
    <property type="term" value="F:aspartic-type endopeptidase activity"/>
    <property type="evidence" value="ECO:0007669"/>
    <property type="project" value="UniProtKB-KW"/>
</dbReference>
<evidence type="ECO:0000256" key="4">
    <source>
        <dbReference type="ARBA" id="ARBA00022750"/>
    </source>
</evidence>
<evidence type="ECO:0000256" key="1">
    <source>
        <dbReference type="ARBA" id="ARBA00007447"/>
    </source>
</evidence>
<keyword evidence="2 7" id="KW-0645">Protease</keyword>
<dbReference type="InterPro" id="IPR021109">
    <property type="entry name" value="Peptidase_aspartic_dom_sf"/>
</dbReference>
<accession>A0A642V897</accession>
<name>A0A642V897_9ASCO</name>
<feature type="chain" id="PRO_5024869891" description="Peptidase A1 domain-containing protein" evidence="8">
    <location>
        <begin position="19"/>
        <end position="423"/>
    </location>
</feature>
<dbReference type="InterPro" id="IPR033121">
    <property type="entry name" value="PEPTIDASE_A1"/>
</dbReference>
<keyword evidence="4 7" id="KW-0064">Aspartyl protease</keyword>
<dbReference type="AlphaFoldDB" id="A0A642V897"/>
<evidence type="ECO:0000256" key="5">
    <source>
        <dbReference type="ARBA" id="ARBA00022801"/>
    </source>
</evidence>
<comment type="caution">
    <text evidence="10">The sequence shown here is derived from an EMBL/GenBank/DDBJ whole genome shotgun (WGS) entry which is preliminary data.</text>
</comment>
<dbReference type="Gene3D" id="2.40.70.10">
    <property type="entry name" value="Acid Proteases"/>
    <property type="match status" value="2"/>
</dbReference>
<dbReference type="SUPFAM" id="SSF50630">
    <property type="entry name" value="Acid proteases"/>
    <property type="match status" value="1"/>
</dbReference>
<proteinExistence type="inferred from homology"/>
<dbReference type="GO" id="GO:0006508">
    <property type="term" value="P:proteolysis"/>
    <property type="evidence" value="ECO:0007669"/>
    <property type="project" value="UniProtKB-KW"/>
</dbReference>
<evidence type="ECO:0000256" key="2">
    <source>
        <dbReference type="ARBA" id="ARBA00022670"/>
    </source>
</evidence>
<dbReference type="CDD" id="cd05474">
    <property type="entry name" value="SAP_like"/>
    <property type="match status" value="1"/>
</dbReference>
<gene>
    <name evidence="10" type="ORF">TRICI_002017</name>
</gene>
<evidence type="ECO:0000256" key="7">
    <source>
        <dbReference type="RuleBase" id="RU000454"/>
    </source>
</evidence>
<comment type="similarity">
    <text evidence="1 7">Belongs to the peptidase A1 family.</text>
</comment>
<evidence type="ECO:0000313" key="11">
    <source>
        <dbReference type="Proteomes" id="UP000761534"/>
    </source>
</evidence>
<feature type="signal peptide" evidence="8">
    <location>
        <begin position="1"/>
        <end position="18"/>
    </location>
</feature>
<keyword evidence="5 7" id="KW-0378">Hydrolase</keyword>
<dbReference type="OrthoDB" id="771136at2759"/>
<dbReference type="PROSITE" id="PS51767">
    <property type="entry name" value="PEPTIDASE_A1"/>
    <property type="match status" value="1"/>
</dbReference>
<evidence type="ECO:0000256" key="8">
    <source>
        <dbReference type="SAM" id="SignalP"/>
    </source>
</evidence>
<sequence length="423" mass="45450">MKLTPALLTAIALPLSAAAPGGSGFLNVAVHGKRDEAQAPVNNYLAAPVHARDGAGFVSVPVHRKRGLPTAAARQKRDEEYVRLENTVSMYTADLGIGTPPQYVQVVLDTGSSDLWVYREGVQLNDVNETYNPDKSSSFHFVSDGFEIEYVSGANRGHYADEDMRMGELELNSQRFAYVDDVSDSSPEVNGILGIGLPSGEAGNTKYPNLPQSLADQGLIRKNAYSLFLDDLDGSCGSILFGGVDDTKYKGDLKTVPLTSQQSLEVAVSVEGSKELRAVLDSGTSLTYIPGDLVAQIASKLGAIYDLQYQMYFVADPVPDHVTVEFSFSGHTIAVPGSELAVKATKYEVTNSAYPYVLTIAPSESTQGIVLLGDSFLRSAYVVYDLEDRKIALAQASYDNTNSNVKVIENDIPGAQPAPNANF</sequence>
<evidence type="ECO:0000256" key="3">
    <source>
        <dbReference type="ARBA" id="ARBA00022729"/>
    </source>
</evidence>
<dbReference type="InterPro" id="IPR001461">
    <property type="entry name" value="Aspartic_peptidase_A1"/>
</dbReference>
<dbReference type="Pfam" id="PF00026">
    <property type="entry name" value="Asp"/>
    <property type="match status" value="1"/>
</dbReference>
<dbReference type="Proteomes" id="UP000761534">
    <property type="component" value="Unassembled WGS sequence"/>
</dbReference>
<organism evidence="10 11">
    <name type="scientific">Trichomonascus ciferrii</name>
    <dbReference type="NCBI Taxonomy" id="44093"/>
    <lineage>
        <taxon>Eukaryota</taxon>
        <taxon>Fungi</taxon>
        <taxon>Dikarya</taxon>
        <taxon>Ascomycota</taxon>
        <taxon>Saccharomycotina</taxon>
        <taxon>Dipodascomycetes</taxon>
        <taxon>Dipodascales</taxon>
        <taxon>Trichomonascaceae</taxon>
        <taxon>Trichomonascus</taxon>
        <taxon>Trichomonascus ciferrii complex</taxon>
    </lineage>
</organism>
<dbReference type="InterPro" id="IPR033876">
    <property type="entry name" value="SAP-like"/>
</dbReference>
<dbReference type="EMBL" id="SWFS01000138">
    <property type="protein sequence ID" value="KAA8915807.1"/>
    <property type="molecule type" value="Genomic_DNA"/>
</dbReference>
<dbReference type="InterPro" id="IPR001969">
    <property type="entry name" value="Aspartic_peptidase_AS"/>
</dbReference>